<keyword evidence="10" id="KW-0472">Membrane</keyword>
<dbReference type="InterPro" id="IPR023214">
    <property type="entry name" value="HAD_sf"/>
</dbReference>
<keyword evidence="9" id="KW-1133">Transmembrane helix</keyword>
<dbReference type="Gene3D" id="1.20.1110.10">
    <property type="entry name" value="Calcium-transporting ATPase, transmembrane domain"/>
    <property type="match status" value="1"/>
</dbReference>
<dbReference type="Gene3D" id="3.40.1110.10">
    <property type="entry name" value="Calcium-transporting ATPase, cytoplasmic domain N"/>
    <property type="match status" value="1"/>
</dbReference>
<evidence type="ECO:0000256" key="3">
    <source>
        <dbReference type="ARBA" id="ARBA00022553"/>
    </source>
</evidence>
<dbReference type="GO" id="GO:0046872">
    <property type="term" value="F:metal ion binding"/>
    <property type="evidence" value="ECO:0007669"/>
    <property type="project" value="UniProtKB-KW"/>
</dbReference>
<keyword evidence="3" id="KW-0597">Phosphoprotein</keyword>
<keyword evidence="6" id="KW-0547">Nucleotide-binding</keyword>
<comment type="subcellular location">
    <subcellularLocation>
        <location evidence="1">Membrane</location>
        <topology evidence="1">Multi-pass membrane protein</topology>
    </subcellularLocation>
</comment>
<dbReference type="GO" id="GO:0016020">
    <property type="term" value="C:membrane"/>
    <property type="evidence" value="ECO:0007669"/>
    <property type="project" value="UniProtKB-SubCell"/>
</dbReference>
<keyword evidence="7" id="KW-0067">ATP-binding</keyword>
<keyword evidence="12" id="KW-1185">Reference proteome</keyword>
<dbReference type="InterPro" id="IPR023299">
    <property type="entry name" value="ATPase_P-typ_cyto_dom_N"/>
</dbReference>
<dbReference type="InterPro" id="IPR036412">
    <property type="entry name" value="HAD-like_sf"/>
</dbReference>
<evidence type="ECO:0000256" key="5">
    <source>
        <dbReference type="ARBA" id="ARBA00022723"/>
    </source>
</evidence>
<protein>
    <submittedName>
        <fullName evidence="11">Detected protein of confused Function</fullName>
    </submittedName>
</protein>
<evidence type="ECO:0000256" key="7">
    <source>
        <dbReference type="ARBA" id="ARBA00022840"/>
    </source>
</evidence>
<dbReference type="GO" id="GO:0005524">
    <property type="term" value="F:ATP binding"/>
    <property type="evidence" value="ECO:0007669"/>
    <property type="project" value="UniProtKB-KW"/>
</dbReference>
<evidence type="ECO:0000256" key="10">
    <source>
        <dbReference type="ARBA" id="ARBA00023136"/>
    </source>
</evidence>
<comment type="caution">
    <text evidence="11">The sequence shown here is derived from an EMBL/GenBank/DDBJ whole genome shotgun (WGS) entry which is preliminary data.</text>
</comment>
<comment type="similarity">
    <text evidence="2">Belongs to the cation transport ATPase (P-type) (TC 3.A.3) family. Type IIIA subfamily.</text>
</comment>
<organism evidence="11 12">
    <name type="scientific">Hibiscus syriacus</name>
    <name type="common">Rose of Sharon</name>
    <dbReference type="NCBI Taxonomy" id="106335"/>
    <lineage>
        <taxon>Eukaryota</taxon>
        <taxon>Viridiplantae</taxon>
        <taxon>Streptophyta</taxon>
        <taxon>Embryophyta</taxon>
        <taxon>Tracheophyta</taxon>
        <taxon>Spermatophyta</taxon>
        <taxon>Magnoliopsida</taxon>
        <taxon>eudicotyledons</taxon>
        <taxon>Gunneridae</taxon>
        <taxon>Pentapetalae</taxon>
        <taxon>rosids</taxon>
        <taxon>malvids</taxon>
        <taxon>Malvales</taxon>
        <taxon>Malvaceae</taxon>
        <taxon>Malvoideae</taxon>
        <taxon>Hibiscus</taxon>
    </lineage>
</organism>
<evidence type="ECO:0000313" key="12">
    <source>
        <dbReference type="Proteomes" id="UP000436088"/>
    </source>
</evidence>
<dbReference type="Proteomes" id="UP000436088">
    <property type="component" value="Unassembled WGS sequence"/>
</dbReference>
<dbReference type="FunFam" id="3.40.50.1000:FF:000211">
    <property type="entry name" value="Plasma membrane ATPase"/>
    <property type="match status" value="1"/>
</dbReference>
<dbReference type="PANTHER" id="PTHR42861">
    <property type="entry name" value="CALCIUM-TRANSPORTING ATPASE"/>
    <property type="match status" value="1"/>
</dbReference>
<dbReference type="EMBL" id="VEPZ02001720">
    <property type="protein sequence ID" value="KAE8661604.1"/>
    <property type="molecule type" value="Genomic_DNA"/>
</dbReference>
<dbReference type="PRINTS" id="PR00119">
    <property type="entry name" value="CATATPASE"/>
</dbReference>
<evidence type="ECO:0000313" key="11">
    <source>
        <dbReference type="EMBL" id="KAE8661604.1"/>
    </source>
</evidence>
<keyword evidence="8" id="KW-0460">Magnesium</keyword>
<evidence type="ECO:0000256" key="2">
    <source>
        <dbReference type="ARBA" id="ARBA00008804"/>
    </source>
</evidence>
<reference evidence="11" key="1">
    <citation type="submission" date="2019-09" db="EMBL/GenBank/DDBJ databases">
        <title>Draft genome information of white flower Hibiscus syriacus.</title>
        <authorList>
            <person name="Kim Y.-M."/>
        </authorList>
    </citation>
    <scope>NUCLEOTIDE SEQUENCE [LARGE SCALE GENOMIC DNA]</scope>
    <source>
        <strain evidence="11">YM2019G1</strain>
    </source>
</reference>
<gene>
    <name evidence="11" type="ORF">F3Y22_tig00113725pilonHSYRG01365</name>
</gene>
<dbReference type="AlphaFoldDB" id="A0A6A2Y1I0"/>
<dbReference type="Gene3D" id="3.40.50.1000">
    <property type="entry name" value="HAD superfamily/HAD-like"/>
    <property type="match status" value="2"/>
</dbReference>
<proteinExistence type="inferred from homology"/>
<accession>A0A6A2Y1I0</accession>
<evidence type="ECO:0000256" key="1">
    <source>
        <dbReference type="ARBA" id="ARBA00004141"/>
    </source>
</evidence>
<keyword evidence="5" id="KW-0479">Metal-binding</keyword>
<evidence type="ECO:0000256" key="8">
    <source>
        <dbReference type="ARBA" id="ARBA00022842"/>
    </source>
</evidence>
<evidence type="ECO:0000256" key="4">
    <source>
        <dbReference type="ARBA" id="ARBA00022692"/>
    </source>
</evidence>
<evidence type="ECO:0000256" key="6">
    <source>
        <dbReference type="ARBA" id="ARBA00022741"/>
    </source>
</evidence>
<dbReference type="SUPFAM" id="SSF56784">
    <property type="entry name" value="HAD-like"/>
    <property type="match status" value="1"/>
</dbReference>
<keyword evidence="4" id="KW-0812">Transmembrane</keyword>
<name>A0A6A2Y1I0_HIBSY</name>
<sequence>MTMEIGSHMLSQQGVIIKRMIVIEEMVGMDVLYSDKMGTLTLNKLSADRNLIEMPLMLPLLEFLIDSNGNWHRVRKSVIEQILTLFNAKEHVKKNVHSIIDKFTYHGLRHDCAKTIHRALNLGINVKMVTCDQIAIEKETGQQLRMRTNMYPSVSLLSQDNDASITTLPIEELIEKADKFVGVFPEDKYEILKKLQEMKHICEMIRDGVNDAPALKNVDTDDTDAARSTPDIVLTEPGLSIIIIQFFTIYGSDHFHSKRWNHHDNLKGQSKAVSLA</sequence>
<evidence type="ECO:0000256" key="9">
    <source>
        <dbReference type="ARBA" id="ARBA00022989"/>
    </source>
</evidence>